<comment type="cofactor">
    <cofactor evidence="1">
        <name>pyridoxal 5'-phosphate</name>
        <dbReference type="ChEBI" id="CHEBI:597326"/>
    </cofactor>
</comment>
<dbReference type="InterPro" id="IPR015424">
    <property type="entry name" value="PyrdxlP-dep_Trfase"/>
</dbReference>
<dbReference type="Gene3D" id="3.90.1150.10">
    <property type="entry name" value="Aspartate Aminotransferase, domain 1"/>
    <property type="match status" value="1"/>
</dbReference>
<evidence type="ECO:0000313" key="5">
    <source>
        <dbReference type="Proteomes" id="UP000009173"/>
    </source>
</evidence>
<dbReference type="Pfam" id="PF00155">
    <property type="entry name" value="Aminotran_1_2"/>
    <property type="match status" value="1"/>
</dbReference>
<protein>
    <submittedName>
        <fullName evidence="4">L-threonine O-3-phosphate decarboxylase</fullName>
        <ecNumber evidence="4">4.1.1.81</ecNumber>
    </submittedName>
</protein>
<dbReference type="PANTHER" id="PTHR42885">
    <property type="entry name" value="HISTIDINOL-PHOSPHATE AMINOTRANSFERASE-RELATED"/>
    <property type="match status" value="1"/>
</dbReference>
<dbReference type="InterPro" id="IPR015421">
    <property type="entry name" value="PyrdxlP-dep_Trfase_major"/>
</dbReference>
<evidence type="ECO:0000256" key="1">
    <source>
        <dbReference type="ARBA" id="ARBA00001933"/>
    </source>
</evidence>
<evidence type="ECO:0000259" key="3">
    <source>
        <dbReference type="Pfam" id="PF00155"/>
    </source>
</evidence>
<dbReference type="InterPro" id="IPR004839">
    <property type="entry name" value="Aminotransferase_I/II_large"/>
</dbReference>
<dbReference type="HOGENOM" id="CLU_017584_3_2_7"/>
<dbReference type="Gene3D" id="3.40.640.10">
    <property type="entry name" value="Type I PLP-dependent aspartate aminotransferase-like (Major domain)"/>
    <property type="match status" value="1"/>
</dbReference>
<feature type="domain" description="Aminotransferase class I/classII large" evidence="3">
    <location>
        <begin position="56"/>
        <end position="378"/>
    </location>
</feature>
<evidence type="ECO:0000313" key="4">
    <source>
        <dbReference type="EMBL" id="ABM28951.1"/>
    </source>
</evidence>
<dbReference type="SUPFAM" id="SSF53383">
    <property type="entry name" value="PLP-dependent transferases"/>
    <property type="match status" value="1"/>
</dbReference>
<dbReference type="GO" id="GO:0048472">
    <property type="term" value="F:threonine-phosphate decarboxylase activity"/>
    <property type="evidence" value="ECO:0007669"/>
    <property type="project" value="UniProtKB-EC"/>
</dbReference>
<keyword evidence="2" id="KW-0663">Pyridoxal phosphate</keyword>
<keyword evidence="4" id="KW-0456">Lyase</keyword>
<dbReference type="InterPro" id="IPR015422">
    <property type="entry name" value="PyrdxlP-dep_Trfase_small"/>
</dbReference>
<dbReference type="PANTHER" id="PTHR42885:SF1">
    <property type="entry name" value="THREONINE-PHOSPHATE DECARBOXYLASE"/>
    <property type="match status" value="1"/>
</dbReference>
<proteinExistence type="predicted"/>
<dbReference type="RefSeq" id="WP_011792556.1">
    <property type="nucleotide sequence ID" value="NC_008751.1"/>
</dbReference>
<dbReference type="EMBL" id="CP000527">
    <property type="protein sequence ID" value="ABM28951.1"/>
    <property type="molecule type" value="Genomic_DNA"/>
</dbReference>
<name>A0A0H3A9J0_NITV4</name>
<dbReference type="Proteomes" id="UP000009173">
    <property type="component" value="Chromosome"/>
</dbReference>
<dbReference type="CDD" id="cd00609">
    <property type="entry name" value="AAT_like"/>
    <property type="match status" value="1"/>
</dbReference>
<dbReference type="KEGG" id="dvl:Dvul_1935"/>
<organism evidence="4 5">
    <name type="scientific">Nitratidesulfovibrio vulgaris (strain DP4)</name>
    <name type="common">Desulfovibrio vulgaris</name>
    <dbReference type="NCBI Taxonomy" id="391774"/>
    <lineage>
        <taxon>Bacteria</taxon>
        <taxon>Pseudomonadati</taxon>
        <taxon>Thermodesulfobacteriota</taxon>
        <taxon>Desulfovibrionia</taxon>
        <taxon>Desulfovibrionales</taxon>
        <taxon>Desulfovibrionaceae</taxon>
        <taxon>Nitratidesulfovibrio</taxon>
    </lineage>
</organism>
<sequence length="390" mass="42409">MTGPAQGEHGGEAYRIARALGVDVSQVVDLGTNGNILCADLTAAHVAAVPYPHEHYPDLEASLLREAVATHENVPVDHVLAGNGSAELIWLAFMALRPRRVLLLGPLFGEYERACRALGIAYRVVTPRALRPLYGKTPSPCGVQASHSWSETTPSPFTFTAEDLDDIAAEDADLAVFCTPNNPTGAIYGPVEGLLAAVRSPIVLVDNTYREFIWGEDAYEANAWQVYRNATGPDREVLALHSLTKFFHCAGIRCGYAVGSPALLQRLAAIRAPWMVSTYAEQLGARLLGDIAQYRSRLPRLRAARSAMRCALEATGAFAAGGLHEGTSFVTCRLQPHLHPETARQALMGEGYLVRVCDNITGMPPGHIRLQVRHPETMPALFRVLERMAR</sequence>
<dbReference type="EC" id="4.1.1.81" evidence="4"/>
<accession>A0A0H3A9J0</accession>
<dbReference type="GO" id="GO:0030170">
    <property type="term" value="F:pyridoxal phosphate binding"/>
    <property type="evidence" value="ECO:0007669"/>
    <property type="project" value="InterPro"/>
</dbReference>
<reference evidence="5" key="1">
    <citation type="journal article" date="2009" name="Environ. Microbiol.">
        <title>Contribution of mobile genetic elements to Desulfovibrio vulgaris genome plasticity.</title>
        <authorList>
            <person name="Walker C.B."/>
            <person name="Stolyar S."/>
            <person name="Chivian D."/>
            <person name="Pinel N."/>
            <person name="Gabster J.A."/>
            <person name="Dehal P.S."/>
            <person name="He Z."/>
            <person name="Yang Z.K."/>
            <person name="Yen H.C."/>
            <person name="Zhou J."/>
            <person name="Wall J.D."/>
            <person name="Hazen T.C."/>
            <person name="Arkin A.P."/>
            <person name="Stahl D.A."/>
        </authorList>
    </citation>
    <scope>NUCLEOTIDE SEQUENCE [LARGE SCALE GENOMIC DNA]</scope>
    <source>
        <strain evidence="5">DP4</strain>
    </source>
</reference>
<gene>
    <name evidence="4" type="ordered locus">Dvul_1935</name>
</gene>
<evidence type="ECO:0000256" key="2">
    <source>
        <dbReference type="ARBA" id="ARBA00022898"/>
    </source>
</evidence>
<dbReference type="AlphaFoldDB" id="A0A0H3A9J0"/>